<dbReference type="InterPro" id="IPR036872">
    <property type="entry name" value="CH_dom_sf"/>
</dbReference>
<sequence>MASSASLHASFPKGASKSCVPLAPPLPGDEELAELYHWVDTIPLSRPKRNISRDFSDGAAQLQGNGKGYLTFPQAGDAANTHTYATTHCVTAHRNNPVQIEELLIEKEETIRELQETNVIMKEKIRHLEQLIKLKDERIDMLAQELSQMESLP</sequence>
<evidence type="ECO:0000313" key="3">
    <source>
        <dbReference type="Proteomes" id="UP000557509"/>
    </source>
</evidence>
<keyword evidence="1" id="KW-0175">Coiled coil</keyword>
<dbReference type="Proteomes" id="UP000557509">
    <property type="component" value="Unassembled WGS sequence"/>
</dbReference>
<proteinExistence type="predicted"/>
<dbReference type="GO" id="GO:0008017">
    <property type="term" value="F:microtubule binding"/>
    <property type="evidence" value="ECO:0007669"/>
    <property type="project" value="TreeGrafter"/>
</dbReference>
<feature type="coiled-coil region" evidence="1">
    <location>
        <begin position="100"/>
        <end position="145"/>
    </location>
</feature>
<evidence type="ECO:0000313" key="2">
    <source>
        <dbReference type="EMBL" id="KAF4641501.1"/>
    </source>
</evidence>
<dbReference type="InterPro" id="IPR052111">
    <property type="entry name" value="Spermatogenesis_Ciliary_MAP"/>
</dbReference>
<organism evidence="2 3">
    <name type="scientific">Toxoplasma gondii</name>
    <dbReference type="NCBI Taxonomy" id="5811"/>
    <lineage>
        <taxon>Eukaryota</taxon>
        <taxon>Sar</taxon>
        <taxon>Alveolata</taxon>
        <taxon>Apicomplexa</taxon>
        <taxon>Conoidasida</taxon>
        <taxon>Coccidia</taxon>
        <taxon>Eucoccidiorida</taxon>
        <taxon>Eimeriorina</taxon>
        <taxon>Sarcocystidae</taxon>
        <taxon>Toxoplasma</taxon>
    </lineage>
</organism>
<gene>
    <name evidence="2" type="ORF">TGRH88_073110</name>
</gene>
<dbReference type="VEuPathDB" id="ToxoDB:TGME49_256025"/>
<reference evidence="2 3" key="1">
    <citation type="submission" date="2020-03" db="EMBL/GenBank/DDBJ databases">
        <title>Genome sequence of Toxoplasma gondii RH-88 strain.</title>
        <authorList>
            <person name="Lorenzi H.A."/>
            <person name="Venepally P."/>
            <person name="Rozenberg A."/>
            <person name="Sibley D."/>
        </authorList>
    </citation>
    <scope>NUCLEOTIDE SEQUENCE [LARGE SCALE GENOMIC DNA]</scope>
    <source>
        <strain evidence="2 3">RH-88</strain>
    </source>
</reference>
<dbReference type="GO" id="GO:0005930">
    <property type="term" value="C:axoneme"/>
    <property type="evidence" value="ECO:0007669"/>
    <property type="project" value="TreeGrafter"/>
</dbReference>
<name>A0A7J6K4W0_TOXGO</name>
<dbReference type="AlphaFoldDB" id="A0A7J6K4W0"/>
<keyword evidence="3" id="KW-1185">Reference proteome</keyword>
<evidence type="ECO:0000256" key="1">
    <source>
        <dbReference type="SAM" id="Coils"/>
    </source>
</evidence>
<dbReference type="GO" id="GO:0051493">
    <property type="term" value="P:regulation of cytoskeleton organization"/>
    <property type="evidence" value="ECO:0007669"/>
    <property type="project" value="TreeGrafter"/>
</dbReference>
<protein>
    <submittedName>
        <fullName evidence="2">SPEF1 family protein</fullName>
    </submittedName>
</protein>
<dbReference type="EMBL" id="JAAUHK010000194">
    <property type="protein sequence ID" value="KAF4641501.1"/>
    <property type="molecule type" value="Genomic_DNA"/>
</dbReference>
<accession>A0A7J6K4W0</accession>
<dbReference type="PANTHER" id="PTHR12509:SF9">
    <property type="entry name" value="SPERM FLAGELLAR PROTEIN 1 ISOFORM X1"/>
    <property type="match status" value="1"/>
</dbReference>
<comment type="caution">
    <text evidence="2">The sequence shown here is derived from an EMBL/GenBank/DDBJ whole genome shotgun (WGS) entry which is preliminary data.</text>
</comment>
<dbReference type="Gene3D" id="1.10.418.10">
    <property type="entry name" value="Calponin-like domain"/>
    <property type="match status" value="1"/>
</dbReference>
<dbReference type="PANTHER" id="PTHR12509">
    <property type="entry name" value="SPERMATOGENESIS-ASSOCIATED 4-RELATED"/>
    <property type="match status" value="1"/>
</dbReference>